<keyword evidence="10" id="KW-1133">Transmembrane helix</keyword>
<reference evidence="15" key="1">
    <citation type="journal article" date="2011" name="Nature">
        <title>Genome sequence and analysis of the tuber crop potato.</title>
        <authorList>
            <consortium name="The Potato Genome Sequencing Consortium"/>
        </authorList>
    </citation>
    <scope>NUCLEOTIDE SEQUENCE [LARGE SCALE GENOMIC DNA]</scope>
    <source>
        <strain evidence="15">cv. DM1-3 516 R44</strain>
    </source>
</reference>
<dbReference type="PROSITE" id="PS50089">
    <property type="entry name" value="ZF_RING_2"/>
    <property type="match status" value="1"/>
</dbReference>
<dbReference type="GO" id="GO:0016567">
    <property type="term" value="P:protein ubiquitination"/>
    <property type="evidence" value="ECO:0000318"/>
    <property type="project" value="GO_Central"/>
</dbReference>
<dbReference type="SUPFAM" id="SSF57850">
    <property type="entry name" value="RING/U-box"/>
    <property type="match status" value="1"/>
</dbReference>
<evidence type="ECO:0000259" key="13">
    <source>
        <dbReference type="PROSITE" id="PS50089"/>
    </source>
</evidence>
<dbReference type="GO" id="GO:0005737">
    <property type="term" value="C:cytoplasm"/>
    <property type="evidence" value="ECO:0000318"/>
    <property type="project" value="GO_Central"/>
</dbReference>
<dbReference type="PANTHER" id="PTHR45977:SF4">
    <property type="entry name" value="RING-TYPE DOMAIN-CONTAINING PROTEIN"/>
    <property type="match status" value="1"/>
</dbReference>
<dbReference type="PANTHER" id="PTHR45977">
    <property type="entry name" value="TARGET OF ERK KINASE MPK-1"/>
    <property type="match status" value="1"/>
</dbReference>
<dbReference type="SMART" id="SM01197">
    <property type="entry name" value="FANCL_C"/>
    <property type="match status" value="1"/>
</dbReference>
<dbReference type="SMART" id="SM00184">
    <property type="entry name" value="RING"/>
    <property type="match status" value="1"/>
</dbReference>
<reference evidence="14" key="2">
    <citation type="submission" date="2015-06" db="UniProtKB">
        <authorList>
            <consortium name="EnsemblPlants"/>
        </authorList>
    </citation>
    <scope>IDENTIFICATION</scope>
    <source>
        <strain evidence="14">DM1-3 516 R44</strain>
    </source>
</reference>
<comment type="catalytic activity">
    <reaction evidence="1">
        <text>S-ubiquitinyl-[E2 ubiquitin-conjugating enzyme]-L-cysteine + [acceptor protein]-L-lysine = [E2 ubiquitin-conjugating enzyme]-L-cysteine + N(6)-ubiquitinyl-[acceptor protein]-L-lysine.</text>
        <dbReference type="EC" id="2.3.2.27"/>
    </reaction>
</comment>
<protein>
    <recommendedName>
        <fullName evidence="3">RING-type E3 ubiquitin transferase</fullName>
        <ecNumber evidence="3">2.3.2.27</ecNumber>
    </recommendedName>
</protein>
<evidence type="ECO:0000256" key="3">
    <source>
        <dbReference type="ARBA" id="ARBA00012483"/>
    </source>
</evidence>
<evidence type="ECO:0000256" key="4">
    <source>
        <dbReference type="ARBA" id="ARBA00022679"/>
    </source>
</evidence>
<evidence type="ECO:0000313" key="14">
    <source>
        <dbReference type="EnsemblPlants" id="PGSC0003DMT400092280"/>
    </source>
</evidence>
<dbReference type="InterPro" id="IPR001841">
    <property type="entry name" value="Znf_RING"/>
</dbReference>
<evidence type="ECO:0000256" key="11">
    <source>
        <dbReference type="ARBA" id="ARBA00023136"/>
    </source>
</evidence>
<keyword evidence="9" id="KW-0862">Zinc</keyword>
<evidence type="ECO:0000256" key="6">
    <source>
        <dbReference type="ARBA" id="ARBA00022723"/>
    </source>
</evidence>
<evidence type="ECO:0000256" key="7">
    <source>
        <dbReference type="ARBA" id="ARBA00022771"/>
    </source>
</evidence>
<keyword evidence="6" id="KW-0479">Metal-binding</keyword>
<keyword evidence="4" id="KW-0808">Transferase</keyword>
<dbReference type="InParanoid" id="M1DPG8"/>
<dbReference type="OMA" id="IEECHFN"/>
<evidence type="ECO:0000256" key="9">
    <source>
        <dbReference type="ARBA" id="ARBA00022833"/>
    </source>
</evidence>
<keyword evidence="7 12" id="KW-0863">Zinc-finger</keyword>
<evidence type="ECO:0000256" key="5">
    <source>
        <dbReference type="ARBA" id="ARBA00022692"/>
    </source>
</evidence>
<evidence type="ECO:0000313" key="15">
    <source>
        <dbReference type="Proteomes" id="UP000011115"/>
    </source>
</evidence>
<dbReference type="AlphaFoldDB" id="M1DPG8"/>
<organism evidence="14 15">
    <name type="scientific">Solanum tuberosum</name>
    <name type="common">Potato</name>
    <dbReference type="NCBI Taxonomy" id="4113"/>
    <lineage>
        <taxon>Eukaryota</taxon>
        <taxon>Viridiplantae</taxon>
        <taxon>Streptophyta</taxon>
        <taxon>Embryophyta</taxon>
        <taxon>Tracheophyta</taxon>
        <taxon>Spermatophyta</taxon>
        <taxon>Magnoliopsida</taxon>
        <taxon>eudicotyledons</taxon>
        <taxon>Gunneridae</taxon>
        <taxon>Pentapetalae</taxon>
        <taxon>asterids</taxon>
        <taxon>lamiids</taxon>
        <taxon>Solanales</taxon>
        <taxon>Solanaceae</taxon>
        <taxon>Solanoideae</taxon>
        <taxon>Solaneae</taxon>
        <taxon>Solanum</taxon>
    </lineage>
</organism>
<dbReference type="EC" id="2.3.2.27" evidence="3"/>
<dbReference type="Gene3D" id="3.30.40.10">
    <property type="entry name" value="Zinc/RING finger domain, C3HC4 (zinc finger)"/>
    <property type="match status" value="1"/>
</dbReference>
<dbReference type="GO" id="GO:0008270">
    <property type="term" value="F:zinc ion binding"/>
    <property type="evidence" value="ECO:0007669"/>
    <property type="project" value="UniProtKB-KW"/>
</dbReference>
<evidence type="ECO:0000256" key="8">
    <source>
        <dbReference type="ARBA" id="ARBA00022786"/>
    </source>
</evidence>
<dbReference type="GO" id="GO:0061630">
    <property type="term" value="F:ubiquitin protein ligase activity"/>
    <property type="evidence" value="ECO:0000318"/>
    <property type="project" value="GO_Central"/>
</dbReference>
<dbReference type="HOGENOM" id="CLU_898352_0_0_1"/>
<keyword evidence="11" id="KW-0472">Membrane</keyword>
<dbReference type="EnsemblPlants" id="PGSC0003DMT400092280">
    <property type="protein sequence ID" value="PGSC0003DMT400092280"/>
    <property type="gene ID" value="PGSC0003DMG400041851"/>
</dbReference>
<dbReference type="Gramene" id="PGSC0003DMT400092280">
    <property type="protein sequence ID" value="PGSC0003DMT400092280"/>
    <property type="gene ID" value="PGSC0003DMG400041851"/>
</dbReference>
<evidence type="ECO:0000256" key="1">
    <source>
        <dbReference type="ARBA" id="ARBA00000900"/>
    </source>
</evidence>
<sequence>MPCNHTFHSGYIDTLLLKTLICLQAYVYAFGIPLAHSYIPYIDAIWPASFHDVDTGNNFSLEINLIAKHAYTCGDNIIEECHFNATCGTYKYKSLSWDIFDKDILASDFPYPLEKVKWDGVVRILERKDDLIQRILEFVRTLENFTPPYQDDDTICVNLIFVKKVFVPLEEFELTKMNIIFNYYENIAATLWNKVCDKIKGYLGEDSSSLYEEFQCLKDFMETIVKETTNWRTYFNEDCEMVLIDSLVEVARREFMSLSAVRSIMQYLQKVDFTENELTEECSICMSKYLPGSEAYNMPCNHSFHSGCIETWLLKTPSCPMCQFKLPPTE</sequence>
<proteinExistence type="predicted"/>
<dbReference type="InterPro" id="IPR013083">
    <property type="entry name" value="Znf_RING/FYVE/PHD"/>
</dbReference>
<evidence type="ECO:0000256" key="2">
    <source>
        <dbReference type="ARBA" id="ARBA00004141"/>
    </source>
</evidence>
<name>M1DPG8_SOLTU</name>
<dbReference type="GO" id="GO:0016020">
    <property type="term" value="C:membrane"/>
    <property type="evidence" value="ECO:0007669"/>
    <property type="project" value="UniProtKB-SubCell"/>
</dbReference>
<comment type="subcellular location">
    <subcellularLocation>
        <location evidence="2">Membrane</location>
        <topology evidence="2">Multi-pass membrane protein</topology>
    </subcellularLocation>
</comment>
<keyword evidence="8" id="KW-0833">Ubl conjugation pathway</keyword>
<accession>M1DPG8</accession>
<keyword evidence="15" id="KW-1185">Reference proteome</keyword>
<dbReference type="eggNOG" id="KOG0800">
    <property type="taxonomic scope" value="Eukaryota"/>
</dbReference>
<dbReference type="PaxDb" id="4113-PGSC0003DMT400092280"/>
<feature type="domain" description="RING-type" evidence="13">
    <location>
        <begin position="282"/>
        <end position="323"/>
    </location>
</feature>
<dbReference type="Pfam" id="PF13639">
    <property type="entry name" value="zf-RING_2"/>
    <property type="match status" value="1"/>
</dbReference>
<evidence type="ECO:0000256" key="12">
    <source>
        <dbReference type="PROSITE-ProRule" id="PRU00175"/>
    </source>
</evidence>
<dbReference type="Proteomes" id="UP000011115">
    <property type="component" value="Unassembled WGS sequence"/>
</dbReference>
<evidence type="ECO:0000256" key="10">
    <source>
        <dbReference type="ARBA" id="ARBA00022989"/>
    </source>
</evidence>
<keyword evidence="5" id="KW-0812">Transmembrane</keyword>